<keyword evidence="5" id="KW-1185">Reference proteome</keyword>
<reference evidence="4 5" key="1">
    <citation type="submission" date="2017-10" db="EMBL/GenBank/DDBJ databases">
        <title>Nyctiphanis sp. nov., isolated from the stomach of the euphausiid Nyctiphanes simplex (Hansen, 1911) in the Gulf of California.</title>
        <authorList>
            <person name="Gomez-Gil B."/>
            <person name="Aguilar-Mendez M."/>
            <person name="Lopez-Cortes A."/>
            <person name="Gomez-Gutierrez J."/>
            <person name="Roque A."/>
            <person name="Lang E."/>
            <person name="Gonzalez-Castillo A."/>
        </authorList>
    </citation>
    <scope>NUCLEOTIDE SEQUENCE [LARGE SCALE GENOMIC DNA]</scope>
    <source>
        <strain evidence="4 5">CAIM 600</strain>
    </source>
</reference>
<proteinExistence type="predicted"/>
<dbReference type="InterPro" id="IPR050832">
    <property type="entry name" value="Bact_Acetyltransf"/>
</dbReference>
<dbReference type="OrthoDB" id="9803233at2"/>
<dbReference type="GO" id="GO:0016747">
    <property type="term" value="F:acyltransferase activity, transferring groups other than amino-acyl groups"/>
    <property type="evidence" value="ECO:0007669"/>
    <property type="project" value="InterPro"/>
</dbReference>
<dbReference type="CDD" id="cd04301">
    <property type="entry name" value="NAT_SF"/>
    <property type="match status" value="1"/>
</dbReference>
<evidence type="ECO:0000256" key="1">
    <source>
        <dbReference type="ARBA" id="ARBA00022679"/>
    </source>
</evidence>
<keyword evidence="1 4" id="KW-0808">Transferase</keyword>
<accession>A0A4Q0YLZ7</accession>
<dbReference type="PANTHER" id="PTHR43877">
    <property type="entry name" value="AMINOALKYLPHOSPHONATE N-ACETYLTRANSFERASE-RELATED-RELATED"/>
    <property type="match status" value="1"/>
</dbReference>
<dbReference type="EMBL" id="PEIB01000033">
    <property type="protein sequence ID" value="RXJ71726.1"/>
    <property type="molecule type" value="Genomic_DNA"/>
</dbReference>
<dbReference type="Pfam" id="PF00583">
    <property type="entry name" value="Acetyltransf_1"/>
    <property type="match status" value="1"/>
</dbReference>
<evidence type="ECO:0000259" key="3">
    <source>
        <dbReference type="PROSITE" id="PS51186"/>
    </source>
</evidence>
<name>A0A4Q0YLZ7_9GAMM</name>
<dbReference type="Proteomes" id="UP000290287">
    <property type="component" value="Unassembled WGS sequence"/>
</dbReference>
<dbReference type="RefSeq" id="WP_129123701.1">
    <property type="nucleotide sequence ID" value="NZ_PEIB01000033.1"/>
</dbReference>
<evidence type="ECO:0000313" key="5">
    <source>
        <dbReference type="Proteomes" id="UP000290287"/>
    </source>
</evidence>
<feature type="domain" description="N-acetyltransferase" evidence="3">
    <location>
        <begin position="3"/>
        <end position="152"/>
    </location>
</feature>
<comment type="caution">
    <text evidence="4">The sequence shown here is derived from an EMBL/GenBank/DDBJ whole genome shotgun (WGS) entry which is preliminary data.</text>
</comment>
<dbReference type="PROSITE" id="PS51186">
    <property type="entry name" value="GNAT"/>
    <property type="match status" value="1"/>
</dbReference>
<evidence type="ECO:0000256" key="2">
    <source>
        <dbReference type="ARBA" id="ARBA00023315"/>
    </source>
</evidence>
<dbReference type="PANTHER" id="PTHR43877:SF5">
    <property type="entry name" value="BLL8307 PROTEIN"/>
    <property type="match status" value="1"/>
</dbReference>
<dbReference type="SUPFAM" id="SSF55729">
    <property type="entry name" value="Acyl-CoA N-acyltransferases (Nat)"/>
    <property type="match status" value="1"/>
</dbReference>
<gene>
    <name evidence="4" type="ORF">CS022_19965</name>
</gene>
<dbReference type="InterPro" id="IPR000182">
    <property type="entry name" value="GNAT_dom"/>
</dbReference>
<dbReference type="Gene3D" id="3.40.630.30">
    <property type="match status" value="1"/>
</dbReference>
<keyword evidence="2" id="KW-0012">Acyltransferase</keyword>
<sequence length="161" mass="17715">MEMLIDDLSGHEVKALLEEHLADMHATSPAESVHALDLSGLLEPSVTFWTCHSADGLLGCAALKSIDADSAEIKSMRTASNARGKGVASFMLSHILREAKNRSISTLSLETGTQPFFMPAHKLYEKFGFTDCGPFADYKPVPHSRFMRLTLSEMETKDRTI</sequence>
<dbReference type="AlphaFoldDB" id="A0A4Q0YLZ7"/>
<dbReference type="InterPro" id="IPR016181">
    <property type="entry name" value="Acyl_CoA_acyltransferase"/>
</dbReference>
<protein>
    <submittedName>
        <fullName evidence="4">GNAT family N-acetyltransferase</fullName>
    </submittedName>
</protein>
<organism evidence="4 5">
    <name type="scientific">Veronia nyctiphanis</name>
    <dbReference type="NCBI Taxonomy" id="1278244"/>
    <lineage>
        <taxon>Bacteria</taxon>
        <taxon>Pseudomonadati</taxon>
        <taxon>Pseudomonadota</taxon>
        <taxon>Gammaproteobacteria</taxon>
        <taxon>Vibrionales</taxon>
        <taxon>Vibrionaceae</taxon>
        <taxon>Veronia</taxon>
    </lineage>
</organism>
<evidence type="ECO:0000313" key="4">
    <source>
        <dbReference type="EMBL" id="RXJ71726.1"/>
    </source>
</evidence>